<gene>
    <name evidence="1" type="ORF">CR513_19651</name>
</gene>
<sequence>MDGHDQGVQEGMKDISIIALEGPMTTGRLKRIQEEVQHKLTTLKGKEEAQKGLVLYQLSTAIWAMYRAGKALSLLHFHATSKDVSAQKKRLGPGGTVLAKLIPSQPSPASRPNPLQQECVAHIDVHTGTLSMEFGDNLVQFNIFEAMKHPTKDHSLFSIDVIDELVAKHLQLEADNAEFPNFVEDIDVIGCLGSVTNEFDYDKLWEV</sequence>
<dbReference type="EMBL" id="QJKJ01003620">
    <property type="protein sequence ID" value="RDX97563.1"/>
    <property type="molecule type" value="Genomic_DNA"/>
</dbReference>
<proteinExistence type="predicted"/>
<protein>
    <submittedName>
        <fullName evidence="1">Uncharacterized protein</fullName>
    </submittedName>
</protein>
<reference evidence="1" key="1">
    <citation type="submission" date="2018-05" db="EMBL/GenBank/DDBJ databases">
        <title>Draft genome of Mucuna pruriens seed.</title>
        <authorList>
            <person name="Nnadi N.E."/>
            <person name="Vos R."/>
            <person name="Hasami M.H."/>
            <person name="Devisetty U.K."/>
            <person name="Aguiy J.C."/>
        </authorList>
    </citation>
    <scope>NUCLEOTIDE SEQUENCE [LARGE SCALE GENOMIC DNA]</scope>
    <source>
        <strain evidence="1">JCA_2017</strain>
    </source>
</reference>
<dbReference type="OrthoDB" id="1723412at2759"/>
<accession>A0A371H4H9</accession>
<organism evidence="1 2">
    <name type="scientific">Mucuna pruriens</name>
    <name type="common">Velvet bean</name>
    <name type="synonym">Dolichos pruriens</name>
    <dbReference type="NCBI Taxonomy" id="157652"/>
    <lineage>
        <taxon>Eukaryota</taxon>
        <taxon>Viridiplantae</taxon>
        <taxon>Streptophyta</taxon>
        <taxon>Embryophyta</taxon>
        <taxon>Tracheophyta</taxon>
        <taxon>Spermatophyta</taxon>
        <taxon>Magnoliopsida</taxon>
        <taxon>eudicotyledons</taxon>
        <taxon>Gunneridae</taxon>
        <taxon>Pentapetalae</taxon>
        <taxon>rosids</taxon>
        <taxon>fabids</taxon>
        <taxon>Fabales</taxon>
        <taxon>Fabaceae</taxon>
        <taxon>Papilionoideae</taxon>
        <taxon>50 kb inversion clade</taxon>
        <taxon>NPAAA clade</taxon>
        <taxon>indigoferoid/millettioid clade</taxon>
        <taxon>Phaseoleae</taxon>
        <taxon>Mucuna</taxon>
    </lineage>
</organism>
<comment type="caution">
    <text evidence="1">The sequence shown here is derived from an EMBL/GenBank/DDBJ whole genome shotgun (WGS) entry which is preliminary data.</text>
</comment>
<name>A0A371H4H9_MUCPR</name>
<keyword evidence="2" id="KW-1185">Reference proteome</keyword>
<evidence type="ECO:0000313" key="1">
    <source>
        <dbReference type="EMBL" id="RDX97563.1"/>
    </source>
</evidence>
<evidence type="ECO:0000313" key="2">
    <source>
        <dbReference type="Proteomes" id="UP000257109"/>
    </source>
</evidence>
<feature type="non-terminal residue" evidence="1">
    <location>
        <position position="1"/>
    </location>
</feature>
<dbReference type="AlphaFoldDB" id="A0A371H4H9"/>
<dbReference type="Proteomes" id="UP000257109">
    <property type="component" value="Unassembled WGS sequence"/>
</dbReference>